<dbReference type="InterPro" id="IPR010131">
    <property type="entry name" value="MdtP/NodT-like"/>
</dbReference>
<sequence>MKNTTSLLFCMLLLWGCKTPQATTIDENKSVPDSFNSSTDTTNSALTNWREFFPDPNLIALIDTALANNQELNILLQEIAVDNNEILARKGEYLPFVNIGAGAGLEKDGEYTRHGAVDESLNIREGQAIPEPLPDFMVGAIASWELDFWKKLRNGKKAAVARYLSSVEGRNFMVTNLIAEISNAYYELMALDNQLEIIQKNIAIQRNALRIIEQQKQAAQETQLAVNRFAAQLLNTENLQYDIKQKIVETENWLNFLVGRFPQPIVRSSSEFNDITINDVQSGIPSQLLTNRPDIKQAELALEAAKLDVSIARANFYPSFSIEAGVGFGSFNPKYLLNPQSILYNLGGDLMAPLVNRNAIKATYNSANARQLQAVYNYEQTILQAYIEVANQLSQIVNSSASYTTKAKEVDLLNQSITISNSLFRSARADYMEVLLTQREALESRMELIEIKLSQMNAKVNVYKALGGGWN</sequence>
<protein>
    <submittedName>
        <fullName evidence="4">RND efflux system, outer membrane lipoprotein, NodT family</fullName>
    </submittedName>
</protein>
<dbReference type="OrthoDB" id="9770517at2"/>
<proteinExistence type="inferred from homology"/>
<accession>G0J834</accession>
<dbReference type="GO" id="GO:0015562">
    <property type="term" value="F:efflux transmembrane transporter activity"/>
    <property type="evidence" value="ECO:0007669"/>
    <property type="project" value="InterPro"/>
</dbReference>
<dbReference type="SUPFAM" id="SSF56954">
    <property type="entry name" value="Outer membrane efflux proteins (OEP)"/>
    <property type="match status" value="1"/>
</dbReference>
<evidence type="ECO:0000256" key="1">
    <source>
        <dbReference type="ARBA" id="ARBA00007613"/>
    </source>
</evidence>
<name>G0J834_CYCMS</name>
<dbReference type="PANTHER" id="PTHR30203:SF30">
    <property type="entry name" value="OUTER MEMBRANE PROTEIN-RELATED"/>
    <property type="match status" value="1"/>
</dbReference>
<evidence type="ECO:0000256" key="3">
    <source>
        <dbReference type="SAM" id="Coils"/>
    </source>
</evidence>
<comment type="similarity">
    <text evidence="1 2">Belongs to the outer membrane factor (OMF) (TC 1.B.17) family.</text>
</comment>
<dbReference type="InterPro" id="IPR003423">
    <property type="entry name" value="OMP_efflux"/>
</dbReference>
<dbReference type="GO" id="GO:0005886">
    <property type="term" value="C:plasma membrane"/>
    <property type="evidence" value="ECO:0007669"/>
    <property type="project" value="UniProtKB-SubCell"/>
</dbReference>
<dbReference type="HOGENOM" id="CLU_012817_13_3_10"/>
<evidence type="ECO:0000256" key="2">
    <source>
        <dbReference type="RuleBase" id="RU362097"/>
    </source>
</evidence>
<dbReference type="Pfam" id="PF02321">
    <property type="entry name" value="OEP"/>
    <property type="match status" value="2"/>
</dbReference>
<feature type="coiled-coil region" evidence="3">
    <location>
        <begin position="432"/>
        <end position="459"/>
    </location>
</feature>
<dbReference type="STRING" id="880070.Cycma_5019"/>
<evidence type="ECO:0000313" key="4">
    <source>
        <dbReference type="EMBL" id="AEL28703.1"/>
    </source>
</evidence>
<dbReference type="Gene3D" id="2.20.200.10">
    <property type="entry name" value="Outer membrane efflux proteins (OEP)"/>
    <property type="match status" value="1"/>
</dbReference>
<dbReference type="EMBL" id="CP002955">
    <property type="protein sequence ID" value="AEL28703.1"/>
    <property type="molecule type" value="Genomic_DNA"/>
</dbReference>
<dbReference type="KEGG" id="cmr:Cycma_5019"/>
<keyword evidence="3" id="KW-0175">Coiled coil</keyword>
<dbReference type="Proteomes" id="UP000001635">
    <property type="component" value="Chromosome"/>
</dbReference>
<dbReference type="AlphaFoldDB" id="G0J834"/>
<dbReference type="Gene3D" id="1.20.1600.10">
    <property type="entry name" value="Outer membrane efflux proteins (OEP)"/>
    <property type="match status" value="1"/>
</dbReference>
<evidence type="ECO:0000313" key="5">
    <source>
        <dbReference type="Proteomes" id="UP000001635"/>
    </source>
</evidence>
<dbReference type="PANTHER" id="PTHR30203">
    <property type="entry name" value="OUTER MEMBRANE CATION EFFLUX PROTEIN"/>
    <property type="match status" value="1"/>
</dbReference>
<feature type="coiled-coil region" evidence="3">
    <location>
        <begin position="188"/>
        <end position="222"/>
    </location>
</feature>
<dbReference type="NCBIfam" id="TIGR01845">
    <property type="entry name" value="outer_NodT"/>
    <property type="match status" value="1"/>
</dbReference>
<keyword evidence="5" id="KW-1185">Reference proteome</keyword>
<feature type="signal peptide" evidence="2">
    <location>
        <begin position="1"/>
        <end position="22"/>
    </location>
</feature>
<reference evidence="5" key="1">
    <citation type="submission" date="2011-07" db="EMBL/GenBank/DDBJ databases">
        <title>The complete genome of Cyclobacterium marinum DSM 745.</title>
        <authorList>
            <person name="Lucas S."/>
            <person name="Han J."/>
            <person name="Lapidus A."/>
            <person name="Bruce D."/>
            <person name="Goodwin L."/>
            <person name="Pitluck S."/>
            <person name="Peters L."/>
            <person name="Kyrpides N."/>
            <person name="Mavromatis K."/>
            <person name="Ivanova N."/>
            <person name="Ovchinnikova G."/>
            <person name="Chertkov O."/>
            <person name="Detter J.C."/>
            <person name="Tapia R."/>
            <person name="Han C."/>
            <person name="Land M."/>
            <person name="Hauser L."/>
            <person name="Markowitz V."/>
            <person name="Cheng J.-F."/>
            <person name="Hugenholtz P."/>
            <person name="Woyke T."/>
            <person name="Wu D."/>
            <person name="Tindall B."/>
            <person name="Schuetze A."/>
            <person name="Brambilla E."/>
            <person name="Klenk H.-P."/>
            <person name="Eisen J.A."/>
        </authorList>
    </citation>
    <scope>NUCLEOTIDE SEQUENCE [LARGE SCALE GENOMIC DNA]</scope>
    <source>
        <strain evidence="5">ATCC 25205 / DSM 745 / LMG 13164 / NCIMB 1802</strain>
    </source>
</reference>
<comment type="subcellular location">
    <subcellularLocation>
        <location evidence="2">Cell membrane</location>
        <topology evidence="2">Lipid-anchor</topology>
    </subcellularLocation>
</comment>
<keyword evidence="2" id="KW-0732">Signal</keyword>
<keyword evidence="2 4" id="KW-0449">Lipoprotein</keyword>
<keyword evidence="2" id="KW-1134">Transmembrane beta strand</keyword>
<gene>
    <name evidence="4" type="ordered locus">Cycma_5019</name>
</gene>
<feature type="chain" id="PRO_5001438886" evidence="2">
    <location>
        <begin position="23"/>
        <end position="471"/>
    </location>
</feature>
<keyword evidence="2" id="KW-0564">Palmitate</keyword>
<dbReference type="RefSeq" id="WP_014022982.1">
    <property type="nucleotide sequence ID" value="NC_015914.1"/>
</dbReference>
<keyword evidence="2" id="KW-0472">Membrane</keyword>
<organism evidence="4 5">
    <name type="scientific">Cyclobacterium marinum (strain ATCC 25205 / DSM 745 / LMG 13164 / NCIMB 1802)</name>
    <name type="common">Flectobacillus marinus</name>
    <dbReference type="NCBI Taxonomy" id="880070"/>
    <lineage>
        <taxon>Bacteria</taxon>
        <taxon>Pseudomonadati</taxon>
        <taxon>Bacteroidota</taxon>
        <taxon>Cytophagia</taxon>
        <taxon>Cytophagales</taxon>
        <taxon>Cyclobacteriaceae</taxon>
        <taxon>Cyclobacterium</taxon>
    </lineage>
</organism>
<dbReference type="eggNOG" id="COG1538">
    <property type="taxonomic scope" value="Bacteria"/>
</dbReference>
<keyword evidence="2" id="KW-0812">Transmembrane</keyword>